<feature type="compositionally biased region" description="Basic and acidic residues" evidence="1">
    <location>
        <begin position="215"/>
        <end position="229"/>
    </location>
</feature>
<evidence type="ECO:0000256" key="1">
    <source>
        <dbReference type="SAM" id="MobiDB-lite"/>
    </source>
</evidence>
<gene>
    <name evidence="2" type="ORF">EZS28_022543</name>
</gene>
<evidence type="ECO:0008006" key="4">
    <source>
        <dbReference type="Google" id="ProtNLM"/>
    </source>
</evidence>
<dbReference type="EMBL" id="SNRW01007053">
    <property type="protein sequence ID" value="KAA6381933.1"/>
    <property type="molecule type" value="Genomic_DNA"/>
</dbReference>
<feature type="region of interest" description="Disordered" evidence="1">
    <location>
        <begin position="182"/>
        <end position="229"/>
    </location>
</feature>
<protein>
    <recommendedName>
        <fullName evidence="4">Protein kinase domain-containing protein</fullName>
    </recommendedName>
</protein>
<feature type="non-terminal residue" evidence="2">
    <location>
        <position position="1"/>
    </location>
</feature>
<comment type="caution">
    <text evidence="2">The sequence shown here is derived from an EMBL/GenBank/DDBJ whole genome shotgun (WGS) entry which is preliminary data.</text>
</comment>
<evidence type="ECO:0000313" key="2">
    <source>
        <dbReference type="EMBL" id="KAA6381933.1"/>
    </source>
</evidence>
<sequence length="229" mass="26109">QGQVQPHNPGPTLDVLITPEGLRILTRLLVFDHDSRLSAKQTLEDEYFAEVRQYDIGFQRSCGLDELEIYRAEFLQAREDGIPFDGLSYGITNLTNTQQYSSSSYSSSSYSSSSSLSSIDGQNPFVRFKNGVDLMLVGMDYLDFKELQMQYEEEQKQSLTHQLQHNQSQQYTALKSKWSQGLDQEQFDDKGQKDSVDADSKIHFRSQSTEDEGEVKETSSQDDVNRQSD</sequence>
<dbReference type="AlphaFoldDB" id="A0A5J4VI35"/>
<name>A0A5J4VI35_9EUKA</name>
<feature type="compositionally biased region" description="Basic and acidic residues" evidence="1">
    <location>
        <begin position="187"/>
        <end position="202"/>
    </location>
</feature>
<reference evidence="2 3" key="1">
    <citation type="submission" date="2019-03" db="EMBL/GenBank/DDBJ databases">
        <title>Single cell metagenomics reveals metabolic interactions within the superorganism composed of flagellate Streblomastix strix and complex community of Bacteroidetes bacteria on its surface.</title>
        <authorList>
            <person name="Treitli S.C."/>
            <person name="Kolisko M."/>
            <person name="Husnik F."/>
            <person name="Keeling P."/>
            <person name="Hampl V."/>
        </authorList>
    </citation>
    <scope>NUCLEOTIDE SEQUENCE [LARGE SCALE GENOMIC DNA]</scope>
    <source>
        <strain evidence="2">ST1C</strain>
    </source>
</reference>
<proteinExistence type="predicted"/>
<dbReference type="Proteomes" id="UP000324800">
    <property type="component" value="Unassembled WGS sequence"/>
</dbReference>
<evidence type="ECO:0000313" key="3">
    <source>
        <dbReference type="Proteomes" id="UP000324800"/>
    </source>
</evidence>
<organism evidence="2 3">
    <name type="scientific">Streblomastix strix</name>
    <dbReference type="NCBI Taxonomy" id="222440"/>
    <lineage>
        <taxon>Eukaryota</taxon>
        <taxon>Metamonada</taxon>
        <taxon>Preaxostyla</taxon>
        <taxon>Oxymonadida</taxon>
        <taxon>Streblomastigidae</taxon>
        <taxon>Streblomastix</taxon>
    </lineage>
</organism>
<accession>A0A5J4VI35</accession>